<dbReference type="EMBL" id="CATOUU010000554">
    <property type="protein sequence ID" value="CAI9933933.1"/>
    <property type="molecule type" value="Genomic_DNA"/>
</dbReference>
<reference evidence="3 4" key="2">
    <citation type="submission" date="2024-07" db="EMBL/GenBank/DDBJ databases">
        <authorList>
            <person name="Akdeniz Z."/>
        </authorList>
    </citation>
    <scope>NUCLEOTIDE SEQUENCE [LARGE SCALE GENOMIC DNA]</scope>
</reference>
<proteinExistence type="predicted"/>
<sequence length="204" mass="23094">MAGCCRKGICAKLFYTLVLLSIAAVTLTPLIDLRISHDLFQQNNFVTSQKLTKEGCTQNAREKSKLFKIPIQVGFYNSQTQCFSRLNQSSDDFFDIKNNTKLTVFANASYYGMGGVEVPVKCVSVEYLTSDQNINLYDTPLNFILGTSSVIFFLLLCLWMCCRGCCTCVCCDKKVVYMDKTREWNNQVEMKPVVNKLSLLQNTD</sequence>
<keyword evidence="1 2" id="KW-0812">Transmembrane</keyword>
<dbReference type="AlphaFoldDB" id="A0AA86PAG2"/>
<feature type="transmembrane region" description="Helical" evidence="1">
    <location>
        <begin position="143"/>
        <end position="162"/>
    </location>
</feature>
<evidence type="ECO:0000313" key="4">
    <source>
        <dbReference type="Proteomes" id="UP001642409"/>
    </source>
</evidence>
<evidence type="ECO:0000313" key="2">
    <source>
        <dbReference type="EMBL" id="CAI9933933.1"/>
    </source>
</evidence>
<organism evidence="2">
    <name type="scientific">Hexamita inflata</name>
    <dbReference type="NCBI Taxonomy" id="28002"/>
    <lineage>
        <taxon>Eukaryota</taxon>
        <taxon>Metamonada</taxon>
        <taxon>Diplomonadida</taxon>
        <taxon>Hexamitidae</taxon>
        <taxon>Hexamitinae</taxon>
        <taxon>Hexamita</taxon>
    </lineage>
</organism>
<evidence type="ECO:0000256" key="1">
    <source>
        <dbReference type="SAM" id="Phobius"/>
    </source>
</evidence>
<comment type="caution">
    <text evidence="2">The sequence shown here is derived from an EMBL/GenBank/DDBJ whole genome shotgun (WGS) entry which is preliminary data.</text>
</comment>
<dbReference type="EMBL" id="CAXDID020000169">
    <property type="protein sequence ID" value="CAL6046764.1"/>
    <property type="molecule type" value="Genomic_DNA"/>
</dbReference>
<protein>
    <submittedName>
        <fullName evidence="2">Transmembrane domain-containing protein</fullName>
    </submittedName>
    <submittedName>
        <fullName evidence="3">Transmembrane_domain-containing protein</fullName>
    </submittedName>
</protein>
<keyword evidence="1" id="KW-1133">Transmembrane helix</keyword>
<keyword evidence="4" id="KW-1185">Reference proteome</keyword>
<feature type="transmembrane region" description="Helical" evidence="1">
    <location>
        <begin position="12"/>
        <end position="31"/>
    </location>
</feature>
<gene>
    <name evidence="2" type="ORF">HINF_LOCUS21578</name>
    <name evidence="3" type="ORF">HINF_LOCUS41882</name>
</gene>
<accession>A0AA86PAG2</accession>
<reference evidence="2" key="1">
    <citation type="submission" date="2023-06" db="EMBL/GenBank/DDBJ databases">
        <authorList>
            <person name="Kurt Z."/>
        </authorList>
    </citation>
    <scope>NUCLEOTIDE SEQUENCE</scope>
</reference>
<evidence type="ECO:0000313" key="3">
    <source>
        <dbReference type="EMBL" id="CAL6046764.1"/>
    </source>
</evidence>
<dbReference type="Proteomes" id="UP001642409">
    <property type="component" value="Unassembled WGS sequence"/>
</dbReference>
<keyword evidence="1" id="KW-0472">Membrane</keyword>
<name>A0AA86PAG2_9EUKA</name>